<proteinExistence type="predicted"/>
<protein>
    <submittedName>
        <fullName evidence="1">Uncharacterized protein</fullName>
    </submittedName>
</protein>
<evidence type="ECO:0000313" key="1">
    <source>
        <dbReference type="EMBL" id="DAD73052.1"/>
    </source>
</evidence>
<sequence length="29" mass="3398">MLIFLICQVKLHTNNRTIKNNQQKGLILC</sequence>
<name>A0A8S5LSR3_9CAUD</name>
<dbReference type="EMBL" id="BK014728">
    <property type="protein sequence ID" value="DAD73052.1"/>
    <property type="molecule type" value="Genomic_DNA"/>
</dbReference>
<organism evidence="1">
    <name type="scientific">Siphoviridae sp. ctLkp13</name>
    <dbReference type="NCBI Taxonomy" id="2826252"/>
    <lineage>
        <taxon>Viruses</taxon>
        <taxon>Duplodnaviria</taxon>
        <taxon>Heunggongvirae</taxon>
        <taxon>Uroviricota</taxon>
        <taxon>Caudoviricetes</taxon>
    </lineage>
</organism>
<reference evidence="1" key="1">
    <citation type="journal article" date="2021" name="Proc. Natl. Acad. Sci. U.S.A.">
        <title>A Catalog of Tens of Thousands of Viruses from Human Metagenomes Reveals Hidden Associations with Chronic Diseases.</title>
        <authorList>
            <person name="Tisza M.J."/>
            <person name="Buck C.B."/>
        </authorList>
    </citation>
    <scope>NUCLEOTIDE SEQUENCE</scope>
    <source>
        <strain evidence="1">CtLkp13</strain>
    </source>
</reference>
<accession>A0A8S5LSR3</accession>